<gene>
    <name evidence="1" type="ORF">J2Z18_002708</name>
</gene>
<accession>A0ABS4FBH0</accession>
<dbReference type="EC" id="3.2.1.78" evidence="1"/>
<comment type="caution">
    <text evidence="1">The sequence shown here is derived from an EMBL/GenBank/DDBJ whole genome shotgun (WGS) entry which is preliminary data.</text>
</comment>
<dbReference type="InterPro" id="IPR017853">
    <property type="entry name" value="GH"/>
</dbReference>
<keyword evidence="2" id="KW-1185">Reference proteome</keyword>
<keyword evidence="1" id="KW-0378">Hydrolase</keyword>
<protein>
    <submittedName>
        <fullName evidence="1">Mannan endo-1,4-beta-mannosidase</fullName>
        <ecNumber evidence="1">3.2.1.78</ecNumber>
    </submittedName>
</protein>
<dbReference type="EMBL" id="JAGGKI010000006">
    <property type="protein sequence ID" value="MBP1893605.1"/>
    <property type="molecule type" value="Genomic_DNA"/>
</dbReference>
<dbReference type="GO" id="GO:0016985">
    <property type="term" value="F:mannan endo-1,4-beta-mannosidase activity"/>
    <property type="evidence" value="ECO:0007669"/>
    <property type="project" value="UniProtKB-EC"/>
</dbReference>
<dbReference type="SUPFAM" id="SSF51445">
    <property type="entry name" value="(Trans)glycosidases"/>
    <property type="match status" value="1"/>
</dbReference>
<sequence>MLSLWIEWRTHLLVALMLTVVGSGFSRTETAAGFYVSGTTLYDSTGKAFVMRGVNHAHTWYKNDLHTAIPAIAITGANGANGIKQTSKKAGIFN</sequence>
<evidence type="ECO:0000313" key="1">
    <source>
        <dbReference type="EMBL" id="MBP1893605.1"/>
    </source>
</evidence>
<proteinExistence type="predicted"/>
<dbReference type="Proteomes" id="UP000706926">
    <property type="component" value="Unassembled WGS sequence"/>
</dbReference>
<name>A0ABS4FBH0_9BACL</name>
<organism evidence="1 2">
    <name type="scientific">Paenibacillus lactis</name>
    <dbReference type="NCBI Taxonomy" id="228574"/>
    <lineage>
        <taxon>Bacteria</taxon>
        <taxon>Bacillati</taxon>
        <taxon>Bacillota</taxon>
        <taxon>Bacilli</taxon>
        <taxon>Bacillales</taxon>
        <taxon>Paenibacillaceae</taxon>
        <taxon>Paenibacillus</taxon>
    </lineage>
</organism>
<evidence type="ECO:0000313" key="2">
    <source>
        <dbReference type="Proteomes" id="UP000706926"/>
    </source>
</evidence>
<keyword evidence="1" id="KW-0326">Glycosidase</keyword>
<dbReference type="Gene3D" id="3.20.20.80">
    <property type="entry name" value="Glycosidases"/>
    <property type="match status" value="1"/>
</dbReference>
<reference evidence="1 2" key="1">
    <citation type="submission" date="2021-03" db="EMBL/GenBank/DDBJ databases">
        <title>Genomic Encyclopedia of Type Strains, Phase IV (KMG-IV): sequencing the most valuable type-strain genomes for metagenomic binning, comparative biology and taxonomic classification.</title>
        <authorList>
            <person name="Goeker M."/>
        </authorList>
    </citation>
    <scope>NUCLEOTIDE SEQUENCE [LARGE SCALE GENOMIC DNA]</scope>
    <source>
        <strain evidence="1 2">DSM 15596</strain>
    </source>
</reference>